<keyword evidence="2" id="KW-1185">Reference proteome</keyword>
<gene>
    <name evidence="1" type="ORF">MEUPH1_LOCUS15240</name>
</gene>
<proteinExistence type="predicted"/>
<dbReference type="EMBL" id="CARXXK010000002">
    <property type="protein sequence ID" value="CAI6359875.1"/>
    <property type="molecule type" value="Genomic_DNA"/>
</dbReference>
<sequence>MLAIYSILKPPKSGNCSILNSETPKITITDLKTMFNTNSITEKEKKIENLRTTDFCDRPESVLTNLKSRGALTHPNKILFSLITEKEKSFSKFCDYSDAFNLTVDDFFAHTLKIMKWPCSQHKCDILASILSYYVTMRMRQYTQVVNKNVAKVNANKKKCSELTVS</sequence>
<accession>A0AAV0WVB7</accession>
<dbReference type="Proteomes" id="UP001160148">
    <property type="component" value="Unassembled WGS sequence"/>
</dbReference>
<protein>
    <submittedName>
        <fullName evidence="1">Uncharacterized protein</fullName>
    </submittedName>
</protein>
<organism evidence="1 2">
    <name type="scientific">Macrosiphum euphorbiae</name>
    <name type="common">potato aphid</name>
    <dbReference type="NCBI Taxonomy" id="13131"/>
    <lineage>
        <taxon>Eukaryota</taxon>
        <taxon>Metazoa</taxon>
        <taxon>Ecdysozoa</taxon>
        <taxon>Arthropoda</taxon>
        <taxon>Hexapoda</taxon>
        <taxon>Insecta</taxon>
        <taxon>Pterygota</taxon>
        <taxon>Neoptera</taxon>
        <taxon>Paraneoptera</taxon>
        <taxon>Hemiptera</taxon>
        <taxon>Sternorrhyncha</taxon>
        <taxon>Aphidomorpha</taxon>
        <taxon>Aphidoidea</taxon>
        <taxon>Aphididae</taxon>
        <taxon>Macrosiphini</taxon>
        <taxon>Macrosiphum</taxon>
    </lineage>
</organism>
<comment type="caution">
    <text evidence="1">The sequence shown here is derived from an EMBL/GenBank/DDBJ whole genome shotgun (WGS) entry which is preliminary data.</text>
</comment>
<evidence type="ECO:0000313" key="1">
    <source>
        <dbReference type="EMBL" id="CAI6359875.1"/>
    </source>
</evidence>
<name>A0AAV0WVB7_9HEMI</name>
<evidence type="ECO:0000313" key="2">
    <source>
        <dbReference type="Proteomes" id="UP001160148"/>
    </source>
</evidence>
<dbReference type="AlphaFoldDB" id="A0AAV0WVB7"/>
<reference evidence="1 2" key="1">
    <citation type="submission" date="2023-01" db="EMBL/GenBank/DDBJ databases">
        <authorList>
            <person name="Whitehead M."/>
        </authorList>
    </citation>
    <scope>NUCLEOTIDE SEQUENCE [LARGE SCALE GENOMIC DNA]</scope>
</reference>